<feature type="domain" description="Transcription regulator PadR N-terminal" evidence="1">
    <location>
        <begin position="22"/>
        <end position="92"/>
    </location>
</feature>
<dbReference type="EMBL" id="ATHJ01000094">
    <property type="protein sequence ID" value="EPR38858.1"/>
    <property type="molecule type" value="Genomic_DNA"/>
</dbReference>
<dbReference type="InterPro" id="IPR005149">
    <property type="entry name" value="Tscrpt_reg_PadR_N"/>
</dbReference>
<evidence type="ECO:0000259" key="1">
    <source>
        <dbReference type="Pfam" id="PF03551"/>
    </source>
</evidence>
<gene>
    <name evidence="2" type="ORF">dsmv_0268</name>
</gene>
<accession>S7V2I8</accession>
<dbReference type="PANTHER" id="PTHR33169:SF14">
    <property type="entry name" value="TRANSCRIPTIONAL REGULATOR RV3488"/>
    <property type="match status" value="1"/>
</dbReference>
<dbReference type="RefSeq" id="WP_020876930.1">
    <property type="nucleotide sequence ID" value="NZ_ATHJ01000094.1"/>
</dbReference>
<dbReference type="OrthoDB" id="7189837at2"/>
<dbReference type="SUPFAM" id="SSF46785">
    <property type="entry name" value="Winged helix' DNA-binding domain"/>
    <property type="match status" value="1"/>
</dbReference>
<evidence type="ECO:0000313" key="3">
    <source>
        <dbReference type="Proteomes" id="UP000014977"/>
    </source>
</evidence>
<dbReference type="Proteomes" id="UP000014977">
    <property type="component" value="Unassembled WGS sequence"/>
</dbReference>
<dbReference type="InterPro" id="IPR052509">
    <property type="entry name" value="Metal_resp_DNA-bind_regulator"/>
</dbReference>
<organism evidence="2 3">
    <name type="scientific">Desulfococcus multivorans DSM 2059</name>
    <dbReference type="NCBI Taxonomy" id="1121405"/>
    <lineage>
        <taxon>Bacteria</taxon>
        <taxon>Pseudomonadati</taxon>
        <taxon>Thermodesulfobacteriota</taxon>
        <taxon>Desulfobacteria</taxon>
        <taxon>Desulfobacterales</taxon>
        <taxon>Desulfococcaceae</taxon>
        <taxon>Desulfococcus</taxon>
    </lineage>
</organism>
<evidence type="ECO:0000313" key="2">
    <source>
        <dbReference type="EMBL" id="EPR38858.1"/>
    </source>
</evidence>
<keyword evidence="3" id="KW-1185">Reference proteome</keyword>
<dbReference type="InterPro" id="IPR036388">
    <property type="entry name" value="WH-like_DNA-bd_sf"/>
</dbReference>
<dbReference type="InterPro" id="IPR036390">
    <property type="entry name" value="WH_DNA-bd_sf"/>
</dbReference>
<dbReference type="eggNOG" id="COG1695">
    <property type="taxonomic scope" value="Bacteria"/>
</dbReference>
<comment type="caution">
    <text evidence="2">The sequence shown here is derived from an EMBL/GenBank/DDBJ whole genome shotgun (WGS) entry which is preliminary data.</text>
</comment>
<name>S7V2I8_DESML</name>
<dbReference type="AlphaFoldDB" id="S7V2I8"/>
<proteinExistence type="predicted"/>
<sequence>MSTIDTKALQREILLGFWKIHILHHAAQSPVVGQWMIQELRHHGYDVSPGTLYPILSRLEAHGWLVCKKDPEGGPRARKEYSLTEAGRDTLAFLKIQIEELYQEVVADQTQASPHGGA</sequence>
<dbReference type="PANTHER" id="PTHR33169">
    <property type="entry name" value="PADR-FAMILY TRANSCRIPTIONAL REGULATOR"/>
    <property type="match status" value="1"/>
</dbReference>
<dbReference type="Gene3D" id="1.10.10.10">
    <property type="entry name" value="Winged helix-like DNA-binding domain superfamily/Winged helix DNA-binding domain"/>
    <property type="match status" value="1"/>
</dbReference>
<dbReference type="Pfam" id="PF03551">
    <property type="entry name" value="PadR"/>
    <property type="match status" value="1"/>
</dbReference>
<reference evidence="2 3" key="1">
    <citation type="journal article" date="2013" name="Genome Announc.">
        <title>Draft genome sequences for three mercury-methylating, sulfate-reducing bacteria.</title>
        <authorList>
            <person name="Brown S.D."/>
            <person name="Hurt R.A.Jr."/>
            <person name="Gilmour C.C."/>
            <person name="Elias D.A."/>
        </authorList>
    </citation>
    <scope>NUCLEOTIDE SEQUENCE [LARGE SCALE GENOMIC DNA]</scope>
    <source>
        <strain evidence="2 3">DSM 2059</strain>
    </source>
</reference>
<protein>
    <submittedName>
        <fullName evidence="2">Transcriptional regulator, PadR-like family</fullName>
    </submittedName>
</protein>